<sequence length="103" mass="11431">MPSPTTTISHKNQIQPWSLPSITIPTTKNIAILMPNPPSLPRSNACRSYPNLLSPSIPYNESSMPILFGEPLTLSKSRRMNHIARTTTVTVIPLTSVILYNVY</sequence>
<dbReference type="Proteomes" id="UP000541444">
    <property type="component" value="Unassembled WGS sequence"/>
</dbReference>
<gene>
    <name evidence="1" type="ORF">GIB67_012195</name>
</gene>
<evidence type="ECO:0000313" key="2">
    <source>
        <dbReference type="Proteomes" id="UP000541444"/>
    </source>
</evidence>
<dbReference type="AlphaFoldDB" id="A0A7J7NNJ4"/>
<evidence type="ECO:0000313" key="1">
    <source>
        <dbReference type="EMBL" id="KAF6168797.1"/>
    </source>
</evidence>
<protein>
    <submittedName>
        <fullName evidence="1">Uncharacterized protein</fullName>
    </submittedName>
</protein>
<proteinExistence type="predicted"/>
<keyword evidence="2" id="KW-1185">Reference proteome</keyword>
<accession>A0A7J7NNJ4</accession>
<organism evidence="1 2">
    <name type="scientific">Kingdonia uniflora</name>
    <dbReference type="NCBI Taxonomy" id="39325"/>
    <lineage>
        <taxon>Eukaryota</taxon>
        <taxon>Viridiplantae</taxon>
        <taxon>Streptophyta</taxon>
        <taxon>Embryophyta</taxon>
        <taxon>Tracheophyta</taxon>
        <taxon>Spermatophyta</taxon>
        <taxon>Magnoliopsida</taxon>
        <taxon>Ranunculales</taxon>
        <taxon>Circaeasteraceae</taxon>
        <taxon>Kingdonia</taxon>
    </lineage>
</organism>
<dbReference type="EMBL" id="JACGCM010000679">
    <property type="protein sequence ID" value="KAF6168797.1"/>
    <property type="molecule type" value="Genomic_DNA"/>
</dbReference>
<name>A0A7J7NNJ4_9MAGN</name>
<comment type="caution">
    <text evidence="1">The sequence shown here is derived from an EMBL/GenBank/DDBJ whole genome shotgun (WGS) entry which is preliminary data.</text>
</comment>
<reference evidence="1 2" key="1">
    <citation type="journal article" date="2020" name="IScience">
        <title>Genome Sequencing of the Endangered Kingdonia uniflora (Circaeasteraceae, Ranunculales) Reveals Potential Mechanisms of Evolutionary Specialization.</title>
        <authorList>
            <person name="Sun Y."/>
            <person name="Deng T."/>
            <person name="Zhang A."/>
            <person name="Moore M.J."/>
            <person name="Landis J.B."/>
            <person name="Lin N."/>
            <person name="Zhang H."/>
            <person name="Zhang X."/>
            <person name="Huang J."/>
            <person name="Zhang X."/>
            <person name="Sun H."/>
            <person name="Wang H."/>
        </authorList>
    </citation>
    <scope>NUCLEOTIDE SEQUENCE [LARGE SCALE GENOMIC DNA]</scope>
    <source>
        <strain evidence="1">TB1705</strain>
        <tissue evidence="1">Leaf</tissue>
    </source>
</reference>